<keyword evidence="4 15" id="KW-0812">Transmembrane</keyword>
<comment type="subcellular location">
    <subcellularLocation>
        <location evidence="1">Cell membrane</location>
        <topology evidence="1">Single-pass type II membrane protein</topology>
    </subcellularLocation>
</comment>
<evidence type="ECO:0000256" key="15">
    <source>
        <dbReference type="SAM" id="Phobius"/>
    </source>
</evidence>
<dbReference type="GO" id="GO:0038187">
    <property type="term" value="F:pattern recognition receptor activity"/>
    <property type="evidence" value="ECO:0007669"/>
    <property type="project" value="Ensembl"/>
</dbReference>
<dbReference type="GO" id="GO:0002292">
    <property type="term" value="P:T cell differentiation involved in immune response"/>
    <property type="evidence" value="ECO:0007669"/>
    <property type="project" value="Ensembl"/>
</dbReference>
<dbReference type="InterPro" id="IPR001304">
    <property type="entry name" value="C-type_lectin-like"/>
</dbReference>
<dbReference type="GO" id="GO:0042742">
    <property type="term" value="P:defense response to bacterium"/>
    <property type="evidence" value="ECO:0007669"/>
    <property type="project" value="Ensembl"/>
</dbReference>
<dbReference type="GO" id="GO:0061760">
    <property type="term" value="P:antifungal innate immune response"/>
    <property type="evidence" value="ECO:0007669"/>
    <property type="project" value="Ensembl"/>
</dbReference>
<dbReference type="GO" id="GO:0005537">
    <property type="term" value="F:D-mannose binding"/>
    <property type="evidence" value="ECO:0007669"/>
    <property type="project" value="Ensembl"/>
</dbReference>
<dbReference type="InterPro" id="IPR016186">
    <property type="entry name" value="C-type_lectin-like/link_sf"/>
</dbReference>
<evidence type="ECO:0000256" key="13">
    <source>
        <dbReference type="ARBA" id="ARBA00023157"/>
    </source>
</evidence>
<evidence type="ECO:0000313" key="18">
    <source>
        <dbReference type="RefSeq" id="XP_021021365.1"/>
    </source>
</evidence>
<keyword evidence="17" id="KW-1185">Reference proteome</keyword>
<dbReference type="InterPro" id="IPR033989">
    <property type="entry name" value="CD209-like_CTLD"/>
</dbReference>
<dbReference type="GO" id="GO:0002250">
    <property type="term" value="P:adaptive immune response"/>
    <property type="evidence" value="ECO:0007669"/>
    <property type="project" value="UniProtKB-KW"/>
</dbReference>
<dbReference type="AlphaFoldDB" id="A0A6P5PWL0"/>
<evidence type="ECO:0000313" key="17">
    <source>
        <dbReference type="Proteomes" id="UP000515126"/>
    </source>
</evidence>
<dbReference type="CDD" id="cd03590">
    <property type="entry name" value="CLECT_DC-SIGN_like"/>
    <property type="match status" value="1"/>
</dbReference>
<evidence type="ECO:0000259" key="16">
    <source>
        <dbReference type="PROSITE" id="PS50041"/>
    </source>
</evidence>
<evidence type="ECO:0000256" key="3">
    <source>
        <dbReference type="ARBA" id="ARBA00022588"/>
    </source>
</evidence>
<keyword evidence="12 15" id="KW-0472">Membrane</keyword>
<keyword evidence="3" id="KW-0399">Innate immunity</keyword>
<dbReference type="Gene3D" id="3.10.100.10">
    <property type="entry name" value="Mannose-Binding Protein A, subunit A"/>
    <property type="match status" value="1"/>
</dbReference>
<dbReference type="GO" id="GO:0046872">
    <property type="term" value="F:metal ion binding"/>
    <property type="evidence" value="ECO:0007669"/>
    <property type="project" value="UniProtKB-KW"/>
</dbReference>
<evidence type="ECO:0000256" key="9">
    <source>
        <dbReference type="ARBA" id="ARBA00022968"/>
    </source>
</evidence>
<keyword evidence="13" id="KW-1015">Disulfide bond</keyword>
<dbReference type="GO" id="GO:0030887">
    <property type="term" value="P:positive regulation of myeloid dendritic cell activation"/>
    <property type="evidence" value="ECO:0007669"/>
    <property type="project" value="Ensembl"/>
</dbReference>
<keyword evidence="5" id="KW-0479">Metal-binding</keyword>
<keyword evidence="2" id="KW-1003">Cell membrane</keyword>
<evidence type="ECO:0000256" key="7">
    <source>
        <dbReference type="ARBA" id="ARBA00022837"/>
    </source>
</evidence>
<evidence type="ECO:0000256" key="14">
    <source>
        <dbReference type="ARBA" id="ARBA00023180"/>
    </source>
</evidence>
<dbReference type="GO" id="GO:0034987">
    <property type="term" value="F:immunoglobulin receptor binding"/>
    <property type="evidence" value="ECO:0007669"/>
    <property type="project" value="Ensembl"/>
</dbReference>
<keyword evidence="11" id="KW-1064">Adaptive immunity</keyword>
<dbReference type="RefSeq" id="XP_021021365.1">
    <property type="nucleotide sequence ID" value="XM_021165706.1"/>
</dbReference>
<evidence type="ECO:0000256" key="2">
    <source>
        <dbReference type="ARBA" id="ARBA00022475"/>
    </source>
</evidence>
<keyword evidence="7" id="KW-0106">Calcium</keyword>
<dbReference type="FunFam" id="3.10.100.10:FF:000024">
    <property type="entry name" value="C-type lectin domain family 4 member A"/>
    <property type="match status" value="1"/>
</dbReference>
<sequence length="219" mass="25732">MWLEESQMKSKGARHPQLIPWVFAVVSISFLSACFISTCLVTHHYFLRWTRGSVVKLSDYHTRLTCIREEPQPGAIGGTWTCCPVSWRAFQSNCYFPLNDNQTWHESERNCSGMSSHLVTINTEAEQNFVTQLLDKRFSYFLGLADENVEGQWQWVDKTPFNPHTVFWQKGEPSDFMEEDCVVLVYVHEKWVWNDFPCHFEVRRICKLPGITFNWKPLK</sequence>
<dbReference type="Pfam" id="PF00059">
    <property type="entry name" value="Lectin_C"/>
    <property type="match status" value="1"/>
</dbReference>
<feature type="domain" description="C-type lectin" evidence="16">
    <location>
        <begin position="90"/>
        <end position="207"/>
    </location>
</feature>
<keyword evidence="9" id="KW-0735">Signal-anchor</keyword>
<dbReference type="InterPro" id="IPR016187">
    <property type="entry name" value="CTDL_fold"/>
</dbReference>
<dbReference type="InterPro" id="IPR050111">
    <property type="entry name" value="C-type_lectin/snaclec_domain"/>
</dbReference>
<reference evidence="18" key="1">
    <citation type="submission" date="2025-08" db="UniProtKB">
        <authorList>
            <consortium name="RefSeq"/>
        </authorList>
    </citation>
    <scope>IDENTIFICATION</scope>
</reference>
<dbReference type="Proteomes" id="UP000515126">
    <property type="component" value="Chromosome 6"/>
</dbReference>
<evidence type="ECO:0000256" key="11">
    <source>
        <dbReference type="ARBA" id="ARBA00023130"/>
    </source>
</evidence>
<dbReference type="GeneID" id="110296899"/>
<gene>
    <name evidence="18" type="primary">LOC110296899</name>
</gene>
<dbReference type="SMART" id="SM00034">
    <property type="entry name" value="CLECT"/>
    <property type="match status" value="1"/>
</dbReference>
<dbReference type="PROSITE" id="PS50041">
    <property type="entry name" value="C_TYPE_LECTIN_2"/>
    <property type="match status" value="1"/>
</dbReference>
<protein>
    <submittedName>
        <fullName evidence="18">C-type lectin domain family 4 member D isoform X1</fullName>
    </submittedName>
</protein>
<name>A0A6P5PWL0_MUSCR</name>
<evidence type="ECO:0000256" key="5">
    <source>
        <dbReference type="ARBA" id="ARBA00022723"/>
    </source>
</evidence>
<feature type="transmembrane region" description="Helical" evidence="15">
    <location>
        <begin position="21"/>
        <end position="46"/>
    </location>
</feature>
<dbReference type="KEGG" id="mcal:110296899"/>
<accession>A0A6P5PWL0</accession>
<dbReference type="GO" id="GO:0005886">
    <property type="term" value="C:plasma membrane"/>
    <property type="evidence" value="ECO:0007669"/>
    <property type="project" value="UniProtKB-SubCell"/>
</dbReference>
<evidence type="ECO:0000256" key="10">
    <source>
        <dbReference type="ARBA" id="ARBA00022989"/>
    </source>
</evidence>
<evidence type="ECO:0000256" key="6">
    <source>
        <dbReference type="ARBA" id="ARBA00022734"/>
    </source>
</evidence>
<evidence type="ECO:0000256" key="1">
    <source>
        <dbReference type="ARBA" id="ARBA00004401"/>
    </source>
</evidence>
<dbReference type="GO" id="GO:0038094">
    <property type="term" value="P:Fc-gamma receptor signaling pathway"/>
    <property type="evidence" value="ECO:0007669"/>
    <property type="project" value="Ensembl"/>
</dbReference>
<organism evidence="17 18">
    <name type="scientific">Mus caroli</name>
    <name type="common">Ryukyu mouse</name>
    <name type="synonym">Ricefield mouse</name>
    <dbReference type="NCBI Taxonomy" id="10089"/>
    <lineage>
        <taxon>Eukaryota</taxon>
        <taxon>Metazoa</taxon>
        <taxon>Chordata</taxon>
        <taxon>Craniata</taxon>
        <taxon>Vertebrata</taxon>
        <taxon>Euteleostomi</taxon>
        <taxon>Mammalia</taxon>
        <taxon>Eutheria</taxon>
        <taxon>Euarchontoglires</taxon>
        <taxon>Glires</taxon>
        <taxon>Rodentia</taxon>
        <taxon>Myomorpha</taxon>
        <taxon>Muroidea</taxon>
        <taxon>Muridae</taxon>
        <taxon>Murinae</taxon>
        <taxon>Mus</taxon>
        <taxon>Mus</taxon>
    </lineage>
</organism>
<keyword evidence="6" id="KW-0430">Lectin</keyword>
<evidence type="ECO:0000256" key="4">
    <source>
        <dbReference type="ARBA" id="ARBA00022692"/>
    </source>
</evidence>
<evidence type="ECO:0000256" key="12">
    <source>
        <dbReference type="ARBA" id="ARBA00023136"/>
    </source>
</evidence>
<keyword evidence="8" id="KW-0391">Immunity</keyword>
<dbReference type="GO" id="GO:0043123">
    <property type="term" value="P:positive regulation of canonical NF-kappaB signal transduction"/>
    <property type="evidence" value="ECO:0007669"/>
    <property type="project" value="Ensembl"/>
</dbReference>
<dbReference type="PANTHER" id="PTHR22803">
    <property type="entry name" value="MANNOSE, PHOSPHOLIPASE, LECTIN RECEPTOR RELATED"/>
    <property type="match status" value="1"/>
</dbReference>
<dbReference type="SUPFAM" id="SSF56436">
    <property type="entry name" value="C-type lectin-like"/>
    <property type="match status" value="1"/>
</dbReference>
<proteinExistence type="predicted"/>
<evidence type="ECO:0000256" key="8">
    <source>
        <dbReference type="ARBA" id="ARBA00022859"/>
    </source>
</evidence>
<keyword evidence="14" id="KW-0325">Glycoprotein</keyword>
<keyword evidence="10 15" id="KW-1133">Transmembrane helix</keyword>